<dbReference type="EMBL" id="BNAR01000004">
    <property type="protein sequence ID" value="GHH38830.1"/>
    <property type="molecule type" value="Genomic_DNA"/>
</dbReference>
<keyword evidence="2" id="KW-0805">Transcription regulation</keyword>
<feature type="domain" description="HTH tetR-type" evidence="6">
    <location>
        <begin position="8"/>
        <end position="68"/>
    </location>
</feature>
<evidence type="ECO:0000259" key="6">
    <source>
        <dbReference type="PROSITE" id="PS50977"/>
    </source>
</evidence>
<gene>
    <name evidence="7" type="primary">pksA</name>
    <name evidence="7" type="ORF">GCM10017774_29400</name>
</gene>
<evidence type="ECO:0000256" key="1">
    <source>
        <dbReference type="ARBA" id="ARBA00022491"/>
    </source>
</evidence>
<keyword evidence="4" id="KW-0804">Transcription</keyword>
<dbReference type="PANTHER" id="PTHR30055">
    <property type="entry name" value="HTH-TYPE TRANSCRIPTIONAL REGULATOR RUTR"/>
    <property type="match status" value="1"/>
</dbReference>
<dbReference type="InterPro" id="IPR050109">
    <property type="entry name" value="HTH-type_TetR-like_transc_reg"/>
</dbReference>
<dbReference type="InterPro" id="IPR001647">
    <property type="entry name" value="HTH_TetR"/>
</dbReference>
<dbReference type="InterPro" id="IPR009057">
    <property type="entry name" value="Homeodomain-like_sf"/>
</dbReference>
<evidence type="ECO:0000256" key="4">
    <source>
        <dbReference type="ARBA" id="ARBA00023163"/>
    </source>
</evidence>
<dbReference type="PROSITE" id="PS50977">
    <property type="entry name" value="HTH_TETR_2"/>
    <property type="match status" value="1"/>
</dbReference>
<dbReference type="RefSeq" id="WP_191298477.1">
    <property type="nucleotide sequence ID" value="NZ_BNAR01000004.1"/>
</dbReference>
<proteinExistence type="predicted"/>
<dbReference type="Proteomes" id="UP000605568">
    <property type="component" value="Unassembled WGS sequence"/>
</dbReference>
<name>A0ABQ3MM08_9PSEU</name>
<protein>
    <submittedName>
        <fullName evidence="7">HTH-type transcriptional regulator PksA</fullName>
    </submittedName>
</protein>
<evidence type="ECO:0000313" key="7">
    <source>
        <dbReference type="EMBL" id="GHH38830.1"/>
    </source>
</evidence>
<reference evidence="8" key="1">
    <citation type="journal article" date="2019" name="Int. J. Syst. Evol. Microbiol.">
        <title>The Global Catalogue of Microorganisms (GCM) 10K type strain sequencing project: providing services to taxonomists for standard genome sequencing and annotation.</title>
        <authorList>
            <consortium name="The Broad Institute Genomics Platform"/>
            <consortium name="The Broad Institute Genome Sequencing Center for Infectious Disease"/>
            <person name="Wu L."/>
            <person name="Ma J."/>
        </authorList>
    </citation>
    <scope>NUCLEOTIDE SEQUENCE [LARGE SCALE GENOMIC DNA]</scope>
    <source>
        <strain evidence="8">CGMCC 4.7367</strain>
    </source>
</reference>
<feature type="DNA-binding region" description="H-T-H motif" evidence="5">
    <location>
        <begin position="31"/>
        <end position="50"/>
    </location>
</feature>
<keyword evidence="1" id="KW-0678">Repressor</keyword>
<evidence type="ECO:0000256" key="2">
    <source>
        <dbReference type="ARBA" id="ARBA00023015"/>
    </source>
</evidence>
<dbReference type="Pfam" id="PF13977">
    <property type="entry name" value="TetR_C_6"/>
    <property type="match status" value="1"/>
</dbReference>
<dbReference type="InterPro" id="IPR036271">
    <property type="entry name" value="Tet_transcr_reg_TetR-rel_C_sf"/>
</dbReference>
<keyword evidence="3 5" id="KW-0238">DNA-binding</keyword>
<evidence type="ECO:0000256" key="3">
    <source>
        <dbReference type="ARBA" id="ARBA00023125"/>
    </source>
</evidence>
<dbReference type="InterPro" id="IPR039538">
    <property type="entry name" value="BetI_C"/>
</dbReference>
<sequence length="207" mass="22957">MPKIVIPGERRKVVADAAVRIMIRAGVEGASLRNLADETGLSIGAIRHYFESHDDLAVFTMRELGRRIRQRVATRFDQLPAGGLGSTALVSDLLAELLPLDRARREDMTVWLAFVVAARTQPTLHVVADEHHEHTRWLITRILGRAVDHGGLPEDLDLGIECFRLCALLDGLTMQAVLHPQPATPDLVEVLRRTVHSLTTQTRSTDS</sequence>
<evidence type="ECO:0000313" key="8">
    <source>
        <dbReference type="Proteomes" id="UP000605568"/>
    </source>
</evidence>
<evidence type="ECO:0000256" key="5">
    <source>
        <dbReference type="PROSITE-ProRule" id="PRU00335"/>
    </source>
</evidence>
<dbReference type="Gene3D" id="1.10.357.10">
    <property type="entry name" value="Tetracycline Repressor, domain 2"/>
    <property type="match status" value="1"/>
</dbReference>
<keyword evidence="8" id="KW-1185">Reference proteome</keyword>
<accession>A0ABQ3MM08</accession>
<dbReference type="SUPFAM" id="SSF46689">
    <property type="entry name" value="Homeodomain-like"/>
    <property type="match status" value="1"/>
</dbReference>
<organism evidence="7 8">
    <name type="scientific">Lentzea cavernae</name>
    <dbReference type="NCBI Taxonomy" id="2020703"/>
    <lineage>
        <taxon>Bacteria</taxon>
        <taxon>Bacillati</taxon>
        <taxon>Actinomycetota</taxon>
        <taxon>Actinomycetes</taxon>
        <taxon>Pseudonocardiales</taxon>
        <taxon>Pseudonocardiaceae</taxon>
        <taxon>Lentzea</taxon>
    </lineage>
</organism>
<dbReference type="PANTHER" id="PTHR30055:SF226">
    <property type="entry name" value="HTH-TYPE TRANSCRIPTIONAL REGULATOR PKSA"/>
    <property type="match status" value="1"/>
</dbReference>
<dbReference type="Pfam" id="PF00440">
    <property type="entry name" value="TetR_N"/>
    <property type="match status" value="1"/>
</dbReference>
<comment type="caution">
    <text evidence="7">The sequence shown here is derived from an EMBL/GenBank/DDBJ whole genome shotgun (WGS) entry which is preliminary data.</text>
</comment>
<dbReference type="SUPFAM" id="SSF48498">
    <property type="entry name" value="Tetracyclin repressor-like, C-terminal domain"/>
    <property type="match status" value="1"/>
</dbReference>